<evidence type="ECO:0000256" key="1">
    <source>
        <dbReference type="ARBA" id="ARBA00004123"/>
    </source>
</evidence>
<dbReference type="Pfam" id="PF08704">
    <property type="entry name" value="GCD14"/>
    <property type="match status" value="1"/>
</dbReference>
<dbReference type="GO" id="GO:0031515">
    <property type="term" value="C:tRNA (m1A) methyltransferase complex"/>
    <property type="evidence" value="ECO:0007669"/>
    <property type="project" value="UniProtKB-UniRule"/>
</dbReference>
<keyword evidence="3 8" id="KW-0808">Transferase</keyword>
<comment type="subcellular location">
    <subcellularLocation>
        <location evidence="1 8">Nucleus</location>
    </subcellularLocation>
</comment>
<reference evidence="11" key="1">
    <citation type="submission" date="2020-05" db="UniProtKB">
        <authorList>
            <consortium name="EnsemblMetazoa"/>
        </authorList>
    </citation>
    <scope>IDENTIFICATION</scope>
    <source>
        <strain evidence="11">Yale</strain>
    </source>
</reference>
<comment type="catalytic activity">
    <reaction evidence="7">
        <text>an adenosine in mRNA + S-adenosyl-L-methionine = an N(1)-methyladenosine in mRNA + S-adenosyl-L-homocysteine + H(+)</text>
        <dbReference type="Rhea" id="RHEA:55392"/>
        <dbReference type="Rhea" id="RHEA-COMP:12414"/>
        <dbReference type="Rhea" id="RHEA-COMP:12415"/>
        <dbReference type="ChEBI" id="CHEBI:15378"/>
        <dbReference type="ChEBI" id="CHEBI:57856"/>
        <dbReference type="ChEBI" id="CHEBI:59789"/>
        <dbReference type="ChEBI" id="CHEBI:74411"/>
        <dbReference type="ChEBI" id="CHEBI:74491"/>
    </reaction>
</comment>
<evidence type="ECO:0000256" key="9">
    <source>
        <dbReference type="PIRSR" id="PIRSR017269-1"/>
    </source>
</evidence>
<dbReference type="STRING" id="37546.A0A1B0GF17"/>
<feature type="binding site" evidence="9">
    <location>
        <position position="143"/>
    </location>
    <ligand>
        <name>S-adenosyl-L-methionine</name>
        <dbReference type="ChEBI" id="CHEBI:59789"/>
    </ligand>
</feature>
<dbReference type="GO" id="GO:0160107">
    <property type="term" value="F:tRNA (adenine(58)-N1)-methyltransferase activity"/>
    <property type="evidence" value="ECO:0007669"/>
    <property type="project" value="UniProtKB-EC"/>
</dbReference>
<dbReference type="AlphaFoldDB" id="A0A1B0GF17"/>
<comment type="function">
    <text evidence="8">Catalytic subunit of tRNA (adenine-N(1)-)-methyltransferase, which catalyzes the formation of N(1)-methyladenine at position 58 (m1A58) in initiator methionyl-tRNA.</text>
</comment>
<evidence type="ECO:0000256" key="3">
    <source>
        <dbReference type="ARBA" id="ARBA00022679"/>
    </source>
</evidence>
<dbReference type="InterPro" id="IPR029063">
    <property type="entry name" value="SAM-dependent_MTases_sf"/>
</dbReference>
<evidence type="ECO:0000256" key="6">
    <source>
        <dbReference type="ARBA" id="ARBA00023242"/>
    </source>
</evidence>
<evidence type="ECO:0000256" key="8">
    <source>
        <dbReference type="PIRNR" id="PIRNR017269"/>
    </source>
</evidence>
<accession>A0A1B0GF17</accession>
<dbReference type="PIRSF" id="PIRSF017269">
    <property type="entry name" value="GCD14"/>
    <property type="match status" value="1"/>
</dbReference>
<dbReference type="FunFam" id="3.10.330.20:FF:000002">
    <property type="entry name" value="tRNA (adenine(58)-N(1))-methyltransferase catalytic subunit TRMT61A"/>
    <property type="match status" value="1"/>
</dbReference>
<dbReference type="PANTHER" id="PTHR12133:SF2">
    <property type="entry name" value="TRNA (ADENINE(58)-N(1))-METHYLTRANSFERASE CATALYTIC SUBUNIT TRMT61A"/>
    <property type="match status" value="1"/>
</dbReference>
<dbReference type="EnsemblMetazoa" id="GMOY011888-RA">
    <property type="protein sequence ID" value="GMOY011888-PA"/>
    <property type="gene ID" value="GMOY011888"/>
</dbReference>
<dbReference type="PANTHER" id="PTHR12133">
    <property type="entry name" value="TRNA (ADENINE(58)-N(1))-METHYLTRANSFERASE"/>
    <property type="match status" value="1"/>
</dbReference>
<dbReference type="InterPro" id="IPR049470">
    <property type="entry name" value="TRM61_C"/>
</dbReference>
<dbReference type="Gene3D" id="3.40.50.150">
    <property type="entry name" value="Vaccinia Virus protein VP39"/>
    <property type="match status" value="1"/>
</dbReference>
<dbReference type="VEuPathDB" id="VectorBase:GMOY011888"/>
<dbReference type="GO" id="GO:0005634">
    <property type="term" value="C:nucleus"/>
    <property type="evidence" value="ECO:0007669"/>
    <property type="project" value="UniProtKB-SubCell"/>
</dbReference>
<dbReference type="PROSITE" id="PS51620">
    <property type="entry name" value="SAM_TRM61"/>
    <property type="match status" value="1"/>
</dbReference>
<evidence type="ECO:0000256" key="4">
    <source>
        <dbReference type="ARBA" id="ARBA00022691"/>
    </source>
</evidence>
<name>A0A1B0GF17_GLOMM</name>
<feature type="binding site" evidence="9">
    <location>
        <begin position="122"/>
        <end position="125"/>
    </location>
    <ligand>
        <name>S-adenosyl-L-methionine</name>
        <dbReference type="ChEBI" id="CHEBI:59789"/>
    </ligand>
</feature>
<comment type="catalytic activity">
    <reaction evidence="8">
        <text>adenosine(58) in tRNA + S-adenosyl-L-methionine = N(1)-methyladenosine(58) in tRNA + S-adenosyl-L-homocysteine + H(+)</text>
        <dbReference type="Rhea" id="RHEA:43152"/>
        <dbReference type="Rhea" id="RHEA-COMP:10365"/>
        <dbReference type="Rhea" id="RHEA-COMP:10366"/>
        <dbReference type="ChEBI" id="CHEBI:15378"/>
        <dbReference type="ChEBI" id="CHEBI:57856"/>
        <dbReference type="ChEBI" id="CHEBI:59789"/>
        <dbReference type="ChEBI" id="CHEBI:74411"/>
        <dbReference type="ChEBI" id="CHEBI:74491"/>
        <dbReference type="EC" id="2.1.1.220"/>
    </reaction>
</comment>
<keyword evidence="12" id="KW-1185">Reference proteome</keyword>
<dbReference type="GO" id="GO:0030488">
    <property type="term" value="P:tRNA methylation"/>
    <property type="evidence" value="ECO:0007669"/>
    <property type="project" value="InterPro"/>
</dbReference>
<dbReference type="Proteomes" id="UP000092444">
    <property type="component" value="Unassembled WGS sequence"/>
</dbReference>
<keyword evidence="6 8" id="KW-0539">Nucleus</keyword>
<evidence type="ECO:0000256" key="2">
    <source>
        <dbReference type="ARBA" id="ARBA00022603"/>
    </source>
</evidence>
<proteinExistence type="inferred from homology"/>
<keyword evidence="5 8" id="KW-0819">tRNA processing</keyword>
<keyword evidence="4 8" id="KW-0949">S-adenosyl-L-methionine</keyword>
<comment type="similarity">
    <text evidence="8">Belongs to the class I-like SAM-binding methyltransferase superfamily. TRM61 family.</text>
</comment>
<evidence type="ECO:0000259" key="10">
    <source>
        <dbReference type="Pfam" id="PF08704"/>
    </source>
</evidence>
<evidence type="ECO:0000256" key="5">
    <source>
        <dbReference type="ARBA" id="ARBA00022694"/>
    </source>
</evidence>
<feature type="binding site" evidence="9">
    <location>
        <position position="191"/>
    </location>
    <ligand>
        <name>S-adenosyl-L-methionine</name>
        <dbReference type="ChEBI" id="CHEBI:59789"/>
    </ligand>
</feature>
<dbReference type="PhylomeDB" id="A0A1B0GF17"/>
<dbReference type="Gene3D" id="3.10.330.20">
    <property type="match status" value="1"/>
</dbReference>
<keyword evidence="2 8" id="KW-0489">Methyltransferase</keyword>
<organism evidence="11 12">
    <name type="scientific">Glossina morsitans morsitans</name>
    <name type="common">Savannah tsetse fly</name>
    <dbReference type="NCBI Taxonomy" id="37546"/>
    <lineage>
        <taxon>Eukaryota</taxon>
        <taxon>Metazoa</taxon>
        <taxon>Ecdysozoa</taxon>
        <taxon>Arthropoda</taxon>
        <taxon>Hexapoda</taxon>
        <taxon>Insecta</taxon>
        <taxon>Pterygota</taxon>
        <taxon>Neoptera</taxon>
        <taxon>Endopterygota</taxon>
        <taxon>Diptera</taxon>
        <taxon>Brachycera</taxon>
        <taxon>Muscomorpha</taxon>
        <taxon>Hippoboscoidea</taxon>
        <taxon>Glossinidae</taxon>
        <taxon>Glossina</taxon>
    </lineage>
</organism>
<dbReference type="EMBL" id="CCAG010012732">
    <property type="status" value="NOT_ANNOTATED_CDS"/>
    <property type="molecule type" value="Genomic_DNA"/>
</dbReference>
<sequence length="323" mass="36165">MSFLRPKTKIDEGDTVIIFLGVNSMHSIQATPTVVNRKGEEVEHIFQTSFGALKVRSIIGLEYGNQVKLSKGWAYILQPNPQLWTQTLPHRTQIIYTPDISMIIHQLDLRPGSVIVESGTGSGSLSHFLLHAIKPSGRLHTFDFHEARAKQAQDEFQNHGLSEFVCVYNRDVCEFGFGTQLEGKVDAVFLDLPAPQLAVPHAVQVFKKQVLNICAFHAGGRFCSFSPCIEQSQRCCEALKNHGFTEIQSLEILQQENQVKTKSLSLINLDFVKQKKPLNSSTEEKQHLPSKDVIKVLTTFQPMTHTGHTGFLTFATLPPVFAR</sequence>
<protein>
    <recommendedName>
        <fullName evidence="8">tRNA (adenine(58)-N(1))-methyltransferase catalytic subunit TRMT61A</fullName>
        <ecNumber evidence="8">2.1.1.220</ecNumber>
    </recommendedName>
</protein>
<dbReference type="InterPro" id="IPR014816">
    <property type="entry name" value="tRNA_MeTrfase_Gcd14"/>
</dbReference>
<evidence type="ECO:0000256" key="7">
    <source>
        <dbReference type="ARBA" id="ARBA00048481"/>
    </source>
</evidence>
<feature type="domain" description="tRNA (adenine(58)-N(1))-methyltransferase catalytic subunit TRM61 C-terminal" evidence="10">
    <location>
        <begin position="72"/>
        <end position="316"/>
    </location>
</feature>
<evidence type="ECO:0000313" key="11">
    <source>
        <dbReference type="EnsemblMetazoa" id="GMOY011888-PA"/>
    </source>
</evidence>
<dbReference type="EC" id="2.1.1.220" evidence="8"/>
<evidence type="ECO:0000313" key="12">
    <source>
        <dbReference type="Proteomes" id="UP000092444"/>
    </source>
</evidence>
<dbReference type="SUPFAM" id="SSF53335">
    <property type="entry name" value="S-adenosyl-L-methionine-dependent methyltransferases"/>
    <property type="match status" value="1"/>
</dbReference>